<keyword evidence="1" id="KW-1133">Transmembrane helix</keyword>
<gene>
    <name evidence="2" type="ORF">A6D6_01863</name>
</gene>
<keyword evidence="3" id="KW-1185">Reference proteome</keyword>
<proteinExistence type="predicted"/>
<comment type="caution">
    <text evidence="2">The sequence shown here is derived from an EMBL/GenBank/DDBJ whole genome shotgun (WGS) entry which is preliminary data.</text>
</comment>
<organism evidence="2 3">
    <name type="scientific">Alcanivorax xiamenensis</name>
    <dbReference type="NCBI Taxonomy" id="1177156"/>
    <lineage>
        <taxon>Bacteria</taxon>
        <taxon>Pseudomonadati</taxon>
        <taxon>Pseudomonadota</taxon>
        <taxon>Gammaproteobacteria</taxon>
        <taxon>Oceanospirillales</taxon>
        <taxon>Alcanivoracaceae</taxon>
        <taxon>Alcanivorax</taxon>
    </lineage>
</organism>
<evidence type="ECO:0000256" key="1">
    <source>
        <dbReference type="SAM" id="Phobius"/>
    </source>
</evidence>
<accession>A0ABQ6Y8Z0</accession>
<sequence>MIGVIQDVVKNMADKYHALYELAKEAFFEEINRLARIERKASVMISVLTIFIGAYISALQWIASKTTPPESCLEWLIIVVSAVLFGSLVFSWVLVLRVFTIDRRRVIPANNGLIEFYKQNSFVTINYGMANKFCEVTRENRGISDKKVKRLIFGMRFVLASGTIFVALGVLIAAQIWISNLK</sequence>
<dbReference type="Proteomes" id="UP000771797">
    <property type="component" value="Unassembled WGS sequence"/>
</dbReference>
<protein>
    <submittedName>
        <fullName evidence="2">Uncharacterized protein</fullName>
    </submittedName>
</protein>
<reference evidence="2 3" key="1">
    <citation type="submission" date="2012-09" db="EMBL/GenBank/DDBJ databases">
        <title>Genome Sequence of alkane-degrading Bacterium Alcanivorax sp. 6-D-6.</title>
        <authorList>
            <person name="Lai Q."/>
            <person name="Shao Z."/>
        </authorList>
    </citation>
    <scope>NUCLEOTIDE SEQUENCE [LARGE SCALE GENOMIC DNA]</scope>
    <source>
        <strain evidence="2 3">6-D-6</strain>
    </source>
</reference>
<keyword evidence="1" id="KW-0472">Membrane</keyword>
<evidence type="ECO:0000313" key="2">
    <source>
        <dbReference type="EMBL" id="KAF0806045.1"/>
    </source>
</evidence>
<feature type="transmembrane region" description="Helical" evidence="1">
    <location>
        <begin position="75"/>
        <end position="95"/>
    </location>
</feature>
<keyword evidence="1" id="KW-0812">Transmembrane</keyword>
<name>A0ABQ6Y8Z0_9GAMM</name>
<evidence type="ECO:0000313" key="3">
    <source>
        <dbReference type="Proteomes" id="UP000771797"/>
    </source>
</evidence>
<feature type="transmembrane region" description="Helical" evidence="1">
    <location>
        <begin position="157"/>
        <end position="178"/>
    </location>
</feature>
<dbReference type="EMBL" id="AQPF01000011">
    <property type="protein sequence ID" value="KAF0806045.1"/>
    <property type="molecule type" value="Genomic_DNA"/>
</dbReference>
<feature type="transmembrane region" description="Helical" evidence="1">
    <location>
        <begin position="43"/>
        <end position="63"/>
    </location>
</feature>